<gene>
    <name evidence="1" type="ORF">MENTE1834_LOCUS32807</name>
</gene>
<sequence length="51" mass="5971">MDLARAINQTPESRLRPRLFKNLYLQSLSLIFARNPIKIAKKFPPIFPSKM</sequence>
<comment type="caution">
    <text evidence="1">The sequence shown here is derived from an EMBL/GenBank/DDBJ whole genome shotgun (WGS) entry which is preliminary data.</text>
</comment>
<evidence type="ECO:0000313" key="1">
    <source>
        <dbReference type="EMBL" id="CAK5085364.1"/>
    </source>
</evidence>
<dbReference type="Proteomes" id="UP001497535">
    <property type="component" value="Unassembled WGS sequence"/>
</dbReference>
<name>A0ACB1A3M0_MELEN</name>
<keyword evidence="2" id="KW-1185">Reference proteome</keyword>
<protein>
    <submittedName>
        <fullName evidence="1">Uncharacterized protein</fullName>
    </submittedName>
</protein>
<proteinExistence type="predicted"/>
<organism evidence="1 2">
    <name type="scientific">Meloidogyne enterolobii</name>
    <name type="common">Root-knot nematode worm</name>
    <name type="synonym">Meloidogyne mayaguensis</name>
    <dbReference type="NCBI Taxonomy" id="390850"/>
    <lineage>
        <taxon>Eukaryota</taxon>
        <taxon>Metazoa</taxon>
        <taxon>Ecdysozoa</taxon>
        <taxon>Nematoda</taxon>
        <taxon>Chromadorea</taxon>
        <taxon>Rhabditida</taxon>
        <taxon>Tylenchina</taxon>
        <taxon>Tylenchomorpha</taxon>
        <taxon>Tylenchoidea</taxon>
        <taxon>Meloidogynidae</taxon>
        <taxon>Meloidogyninae</taxon>
        <taxon>Meloidogyne</taxon>
    </lineage>
</organism>
<dbReference type="EMBL" id="CAVMJV010000057">
    <property type="protein sequence ID" value="CAK5085364.1"/>
    <property type="molecule type" value="Genomic_DNA"/>
</dbReference>
<accession>A0ACB1A3M0</accession>
<reference evidence="1" key="1">
    <citation type="submission" date="2023-11" db="EMBL/GenBank/DDBJ databases">
        <authorList>
            <person name="Poullet M."/>
        </authorList>
    </citation>
    <scope>NUCLEOTIDE SEQUENCE</scope>
    <source>
        <strain evidence="1">E1834</strain>
    </source>
</reference>
<evidence type="ECO:0000313" key="2">
    <source>
        <dbReference type="Proteomes" id="UP001497535"/>
    </source>
</evidence>